<dbReference type="InterPro" id="IPR029028">
    <property type="entry name" value="Alpha/beta_knot_MTases"/>
</dbReference>
<dbReference type="PANTHER" id="PTHR12150">
    <property type="entry name" value="CLASS IV SAM-BINDING METHYLTRANSFERASE-RELATED"/>
    <property type="match status" value="1"/>
</dbReference>
<evidence type="ECO:0000313" key="4">
    <source>
        <dbReference type="Proteomes" id="UP000236621"/>
    </source>
</evidence>
<dbReference type="Gene3D" id="2.40.50.140">
    <property type="entry name" value="Nucleic acid-binding proteins"/>
    <property type="match status" value="1"/>
</dbReference>
<dbReference type="SUPFAM" id="SSF75217">
    <property type="entry name" value="alpha/beta knot"/>
    <property type="match status" value="1"/>
</dbReference>
<feature type="region of interest" description="Disordered" evidence="2">
    <location>
        <begin position="32"/>
        <end position="59"/>
    </location>
</feature>
<dbReference type="InterPro" id="IPR003750">
    <property type="entry name" value="Put_MeTrfase-C9orf114-like"/>
</dbReference>
<dbReference type="SUPFAM" id="SSF50249">
    <property type="entry name" value="Nucleic acid-binding proteins"/>
    <property type="match status" value="1"/>
</dbReference>
<comment type="similarity">
    <text evidence="1">Belongs to the class IV-like SAM-binding methyltransferase superfamily.</text>
</comment>
<sequence length="426" mass="47723">MRRWSARQGRRWRRWLPFCRNLSLPHPTFLRPALSPTDPRGDDDHNVVPGASLQGLPQLPESDASLVLKVHPETKDGPCPQWPAREDVLQTVGHLQPNRRRPRLDRLRRGPQQHPDQVHPASLSFRGPIRLTSPLRSLVTADQRMTAPGRIARALAVFSIDEVVVFDDSPVSSRPRHTDPAAYTGDTDPCHFMAHILSFLESPPFMRKALFPLHPNLRLTALLPSLDMPHHPNPKEWIPYREGVTVAGKTSTGKGTLVEVGMEEPVEIEEQIPPKTRVTLLFPEDQSQNPECVDPAAPRTEGGYYWGYTVRKAPSLSSVFTESPYENGYDVSVGTSERGTPLSKAFPSSKPLDFKHMLIVFGGPRGLEFATMNDEELSDMAVQGSKTKELFDHWVNVLPNQGSRTIRTEEALFIALTAMRGLWDSS</sequence>
<gene>
    <name evidence="3" type="ORF">TCAP_01768</name>
</gene>
<dbReference type="PANTHER" id="PTHR12150:SF13">
    <property type="entry name" value="METHYLTRANSFERASE C9ORF114-RELATED"/>
    <property type="match status" value="1"/>
</dbReference>
<dbReference type="OrthoDB" id="361029at2759"/>
<evidence type="ECO:0000313" key="3">
    <source>
        <dbReference type="EMBL" id="PNY28302.1"/>
    </source>
</evidence>
<keyword evidence="4" id="KW-1185">Reference proteome</keyword>
<organism evidence="3 4">
    <name type="scientific">Tolypocladium capitatum</name>
    <dbReference type="NCBI Taxonomy" id="45235"/>
    <lineage>
        <taxon>Eukaryota</taxon>
        <taxon>Fungi</taxon>
        <taxon>Dikarya</taxon>
        <taxon>Ascomycota</taxon>
        <taxon>Pezizomycotina</taxon>
        <taxon>Sordariomycetes</taxon>
        <taxon>Hypocreomycetidae</taxon>
        <taxon>Hypocreales</taxon>
        <taxon>Ophiocordycipitaceae</taxon>
        <taxon>Tolypocladium</taxon>
    </lineage>
</organism>
<dbReference type="CDD" id="cd18086">
    <property type="entry name" value="HsC9orf114-like"/>
    <property type="match status" value="1"/>
</dbReference>
<evidence type="ECO:0000256" key="2">
    <source>
        <dbReference type="SAM" id="MobiDB-lite"/>
    </source>
</evidence>
<dbReference type="GO" id="GO:0032259">
    <property type="term" value="P:methylation"/>
    <property type="evidence" value="ECO:0007669"/>
    <property type="project" value="UniProtKB-KW"/>
</dbReference>
<accession>A0A2K3QL90</accession>
<dbReference type="Gene3D" id="3.40.1280.10">
    <property type="match status" value="1"/>
</dbReference>
<evidence type="ECO:0000256" key="1">
    <source>
        <dbReference type="ARBA" id="ARBA00009841"/>
    </source>
</evidence>
<protein>
    <submittedName>
        <fullName evidence="3">Methyltransferase</fullName>
    </submittedName>
</protein>
<dbReference type="AlphaFoldDB" id="A0A2K3QL90"/>
<name>A0A2K3QL90_9HYPO</name>
<dbReference type="Pfam" id="PF02598">
    <property type="entry name" value="Methyltrn_RNA_3"/>
    <property type="match status" value="1"/>
</dbReference>
<feature type="region of interest" description="Disordered" evidence="2">
    <location>
        <begin position="93"/>
        <end position="122"/>
    </location>
</feature>
<dbReference type="InterPro" id="IPR012340">
    <property type="entry name" value="NA-bd_OB-fold"/>
</dbReference>
<comment type="caution">
    <text evidence="3">The sequence shown here is derived from an EMBL/GenBank/DDBJ whole genome shotgun (WGS) entry which is preliminary data.</text>
</comment>
<dbReference type="GO" id="GO:0008168">
    <property type="term" value="F:methyltransferase activity"/>
    <property type="evidence" value="ECO:0007669"/>
    <property type="project" value="UniProtKB-KW"/>
</dbReference>
<dbReference type="Proteomes" id="UP000236621">
    <property type="component" value="Unassembled WGS sequence"/>
</dbReference>
<keyword evidence="3" id="KW-0808">Transferase</keyword>
<keyword evidence="3" id="KW-0489">Methyltransferase</keyword>
<dbReference type="STRING" id="45235.A0A2K3QL90"/>
<dbReference type="EMBL" id="NRSZ01000279">
    <property type="protein sequence ID" value="PNY28302.1"/>
    <property type="molecule type" value="Genomic_DNA"/>
</dbReference>
<dbReference type="InterPro" id="IPR029026">
    <property type="entry name" value="tRNA_m1G_MTases_N"/>
</dbReference>
<reference evidence="3 4" key="1">
    <citation type="submission" date="2017-08" db="EMBL/GenBank/DDBJ databases">
        <title>Harnessing the power of phylogenomics to disentangle the directionality and signatures of interkingdom host jumping in the parasitic fungal genus Tolypocladium.</title>
        <authorList>
            <person name="Quandt C.A."/>
            <person name="Patterson W."/>
            <person name="Spatafora J.W."/>
        </authorList>
    </citation>
    <scope>NUCLEOTIDE SEQUENCE [LARGE SCALE GENOMIC DNA]</scope>
    <source>
        <strain evidence="3 4">CBS 113982</strain>
    </source>
</reference>
<proteinExistence type="inferred from homology"/>